<feature type="domain" description="PAC" evidence="12">
    <location>
        <begin position="223"/>
        <end position="274"/>
    </location>
</feature>
<keyword evidence="5" id="KW-0808">Transferase</keyword>
<dbReference type="Gene3D" id="1.10.287.130">
    <property type="match status" value="1"/>
</dbReference>
<evidence type="ECO:0000256" key="7">
    <source>
        <dbReference type="ARBA" id="ARBA00024867"/>
    </source>
</evidence>
<dbReference type="PROSITE" id="PS50110">
    <property type="entry name" value="RESPONSE_REGULATORY"/>
    <property type="match status" value="2"/>
</dbReference>
<dbReference type="PRINTS" id="PR00344">
    <property type="entry name" value="BCTRLSENSOR"/>
</dbReference>
<dbReference type="SUPFAM" id="SSF47384">
    <property type="entry name" value="Homodimeric domain of signal transducing histidine kinase"/>
    <property type="match status" value="1"/>
</dbReference>
<dbReference type="Pfam" id="PF08447">
    <property type="entry name" value="PAS_3"/>
    <property type="match status" value="2"/>
</dbReference>
<dbReference type="InterPro" id="IPR001789">
    <property type="entry name" value="Sig_transdc_resp-reg_receiver"/>
</dbReference>
<dbReference type="CDD" id="cd00130">
    <property type="entry name" value="PAS"/>
    <property type="match status" value="2"/>
</dbReference>
<dbReference type="Gene3D" id="3.30.450.20">
    <property type="entry name" value="PAS domain"/>
    <property type="match status" value="2"/>
</dbReference>
<feature type="domain" description="Response regulatory" evidence="10">
    <location>
        <begin position="1069"/>
        <end position="1190"/>
    </location>
</feature>
<evidence type="ECO:0000256" key="8">
    <source>
        <dbReference type="PROSITE-ProRule" id="PRU00169"/>
    </source>
</evidence>
<evidence type="ECO:0000259" key="11">
    <source>
        <dbReference type="PROSITE" id="PS50112"/>
    </source>
</evidence>
<dbReference type="PANTHER" id="PTHR45339">
    <property type="entry name" value="HYBRID SIGNAL TRANSDUCTION HISTIDINE KINASE J"/>
    <property type="match status" value="1"/>
</dbReference>
<protein>
    <recommendedName>
        <fullName evidence="3">Stage 0 sporulation protein A homolog</fullName>
        <ecNumber evidence="2">2.7.13.3</ecNumber>
    </recommendedName>
</protein>
<evidence type="ECO:0000259" key="10">
    <source>
        <dbReference type="PROSITE" id="PS50110"/>
    </source>
</evidence>
<evidence type="ECO:0000256" key="3">
    <source>
        <dbReference type="ARBA" id="ARBA00018672"/>
    </source>
</evidence>
<dbReference type="Gene3D" id="3.40.50.2300">
    <property type="match status" value="2"/>
</dbReference>
<dbReference type="InterPro" id="IPR000700">
    <property type="entry name" value="PAS-assoc_C"/>
</dbReference>
<dbReference type="CDD" id="cd17546">
    <property type="entry name" value="REC_hyHK_CKI1_RcsC-like"/>
    <property type="match status" value="2"/>
</dbReference>
<dbReference type="Pfam" id="PF00072">
    <property type="entry name" value="Response_reg"/>
    <property type="match status" value="2"/>
</dbReference>
<keyword evidence="14" id="KW-1185">Reference proteome</keyword>
<dbReference type="SMART" id="SM00388">
    <property type="entry name" value="HisKA"/>
    <property type="match status" value="1"/>
</dbReference>
<dbReference type="Gene3D" id="3.30.565.10">
    <property type="entry name" value="Histidine kinase-like ATPase, C-terminal domain"/>
    <property type="match status" value="1"/>
</dbReference>
<dbReference type="CDD" id="cd00082">
    <property type="entry name" value="HisKA"/>
    <property type="match status" value="1"/>
</dbReference>
<gene>
    <name evidence="13" type="ORF">NQ502_00765</name>
</gene>
<dbReference type="NCBIfam" id="TIGR00229">
    <property type="entry name" value="sensory_box"/>
    <property type="match status" value="2"/>
</dbReference>
<dbReference type="EMBL" id="CP102290">
    <property type="protein sequence ID" value="UWP59626.1"/>
    <property type="molecule type" value="Genomic_DNA"/>
</dbReference>
<keyword evidence="6" id="KW-0902">Two-component regulatory system</keyword>
<sequence length="1196" mass="134305">MLNTMTAWETLSTLCSAWFERRSVDEVCAFLDDEFCFVGTGEDEFAHSPREMREYLKRDVQEITEPFGVELTLFQEQEIGTDMRNLSVGMLLRSTQYHWRVRGFFTLVRQRGTWRVRTLWFAEPGNSQRGEEHYPGTLVVESIAKQWQDLLSASVPGGMMGGYNEEGFPFYFINNRMLEYLGYTCEEEFIADIGGMISNCIHPDDRVMVDREVTRQMADGSEYGVEYRMKKQDGSYIWVHDLGRAVTAENGRQAIISVCIDITAQKKAQDEVMHLCNNVPGAVFRVRCDDNFSVADANDGLYELLGYTREEFVELGNGMAAVVYPGDLGAVRKKLMADNGRGNTIRDEHRLVCKDGNVKWISLKAQLMPGDDGILYFHGVFVDITDEKLAQRQIRELYEKELAYFAQAASTEGSIQGRVNVTQDRVESYQSTDAAAIARTGHTYEQAIRKLADSAADSEYGGYLRTVLGRERVLSDFAAGKTDHRFEFLRKRKDGGMFWSKTNFRFHKNPENKDVIAFFYTIDMTEQKMQEQLLSKVTELDYEIISDIDIRNDAYQVVSFCPGVENMMPKKGRFQAEARTIAATIMDESEGSEYLKKLDFVYMQKELAEHGSYSFMAKTCDGYGNYRVKRFQVFYISRELGRVCIARTDVTDIISQEQQQKEALASALTAARQANAAKTDFLSRMSHEIRTPMNAIIGMSAIAAKAIGNDEQVSECISKIGISSRFLLSLINDILDMSRIESGKMLLKNERIPIEDFLSSLSTICYSQAAAKDVDYECITDPTMDDYYMGDAMKLQQVLINILSNAIKFTGEGGKVTFSVGVHRKIKNGAELRFIINDTGIGIDEEFLQYMFEPFAQESMGTTALYGGTGLGLAISKSIVDLMGGKIIVRSIKGIGSEFTVDVPVGITDEEMVRRSRKKTNPNFSALRTLVVDDDVAVCESAVLTLREMGVTAEWVDSGQKAIEQVRKLHEAGKYYDMILIDWKMPDMDGIETARRIRADAGPEVTIIIMTAYDWSNIEHEARMAGVNLLMSKPMFKSSLISAFSRALGEKEETGAEDNSALFDFTGRRVLLVEDNAINTEVAMVLLESKGFAVDTAENGLRAIEMFSKSEAGSYDAVLMDIRMPQMDGLTAANNIRHMTNADAGTIPIIAMTANAFDEDVEKSKAAGMNAHLAKPIEPERLFQVLHDFIAGRENE</sequence>
<feature type="domain" description="PAC" evidence="12">
    <location>
        <begin position="482"/>
        <end position="536"/>
    </location>
</feature>
<evidence type="ECO:0000256" key="4">
    <source>
        <dbReference type="ARBA" id="ARBA00022553"/>
    </source>
</evidence>
<dbReference type="InterPro" id="IPR011006">
    <property type="entry name" value="CheY-like_superfamily"/>
</dbReference>
<feature type="modified residue" description="4-aspartylphosphate" evidence="8">
    <location>
        <position position="982"/>
    </location>
</feature>
<dbReference type="InterPro" id="IPR004358">
    <property type="entry name" value="Sig_transdc_His_kin-like_C"/>
</dbReference>
<dbReference type="InterPro" id="IPR005467">
    <property type="entry name" value="His_kinase_dom"/>
</dbReference>
<dbReference type="SUPFAM" id="SSF55785">
    <property type="entry name" value="PYP-like sensor domain (PAS domain)"/>
    <property type="match status" value="3"/>
</dbReference>
<dbReference type="SMART" id="SM00448">
    <property type="entry name" value="REC"/>
    <property type="match status" value="2"/>
</dbReference>
<evidence type="ECO:0000259" key="9">
    <source>
        <dbReference type="PROSITE" id="PS50109"/>
    </source>
</evidence>
<dbReference type="CDD" id="cd16922">
    <property type="entry name" value="HATPase_EvgS-ArcB-TorS-like"/>
    <property type="match status" value="1"/>
</dbReference>
<evidence type="ECO:0000259" key="12">
    <source>
        <dbReference type="PROSITE" id="PS50113"/>
    </source>
</evidence>
<feature type="domain" description="PAS" evidence="11">
    <location>
        <begin position="164"/>
        <end position="220"/>
    </location>
</feature>
<organism evidence="13 14">
    <name type="scientific">Ruminococcus gauvreauii</name>
    <dbReference type="NCBI Taxonomy" id="438033"/>
    <lineage>
        <taxon>Bacteria</taxon>
        <taxon>Bacillati</taxon>
        <taxon>Bacillota</taxon>
        <taxon>Clostridia</taxon>
        <taxon>Eubacteriales</taxon>
        <taxon>Oscillospiraceae</taxon>
        <taxon>Ruminococcus</taxon>
    </lineage>
</organism>
<feature type="domain" description="Response regulatory" evidence="10">
    <location>
        <begin position="928"/>
        <end position="1048"/>
    </location>
</feature>
<reference evidence="13" key="1">
    <citation type="journal article" date="2022" name="Cell">
        <title>Design, construction, and in vivo augmentation of a complex gut microbiome.</title>
        <authorList>
            <person name="Cheng A.G."/>
            <person name="Ho P.Y."/>
            <person name="Aranda-Diaz A."/>
            <person name="Jain S."/>
            <person name="Yu F.B."/>
            <person name="Meng X."/>
            <person name="Wang M."/>
            <person name="Iakiviak M."/>
            <person name="Nagashima K."/>
            <person name="Zhao A."/>
            <person name="Murugkar P."/>
            <person name="Patil A."/>
            <person name="Atabakhsh K."/>
            <person name="Weakley A."/>
            <person name="Yan J."/>
            <person name="Brumbaugh A.R."/>
            <person name="Higginbottom S."/>
            <person name="Dimas A."/>
            <person name="Shiver A.L."/>
            <person name="Deutschbauer A."/>
            <person name="Neff N."/>
            <person name="Sonnenburg J.L."/>
            <person name="Huang K.C."/>
            <person name="Fischbach M.A."/>
        </authorList>
    </citation>
    <scope>NUCLEOTIDE SEQUENCE</scope>
    <source>
        <strain evidence="13">DSM 19829</strain>
    </source>
</reference>
<proteinExistence type="predicted"/>
<feature type="domain" description="Histidine kinase" evidence="9">
    <location>
        <begin position="684"/>
        <end position="907"/>
    </location>
</feature>
<dbReference type="PROSITE" id="PS50113">
    <property type="entry name" value="PAC"/>
    <property type="match status" value="3"/>
</dbReference>
<dbReference type="InterPro" id="IPR001610">
    <property type="entry name" value="PAC"/>
</dbReference>
<dbReference type="PROSITE" id="PS50109">
    <property type="entry name" value="HIS_KIN"/>
    <property type="match status" value="1"/>
</dbReference>
<dbReference type="InterPro" id="IPR036097">
    <property type="entry name" value="HisK_dim/P_sf"/>
</dbReference>
<name>A0ABY5VHG1_9FIRM</name>
<feature type="domain" description="PAS" evidence="11">
    <location>
        <begin position="268"/>
        <end position="335"/>
    </location>
</feature>
<dbReference type="InterPro" id="IPR035965">
    <property type="entry name" value="PAS-like_dom_sf"/>
</dbReference>
<evidence type="ECO:0000313" key="13">
    <source>
        <dbReference type="EMBL" id="UWP59626.1"/>
    </source>
</evidence>
<dbReference type="RefSeq" id="WP_028528322.1">
    <property type="nucleotide sequence ID" value="NZ_CABLBR010000010.1"/>
</dbReference>
<dbReference type="EC" id="2.7.13.3" evidence="2"/>
<dbReference type="InterPro" id="IPR013655">
    <property type="entry name" value="PAS_fold_3"/>
</dbReference>
<accession>A0ABY5VHG1</accession>
<dbReference type="SUPFAM" id="SSF52172">
    <property type="entry name" value="CheY-like"/>
    <property type="match status" value="2"/>
</dbReference>
<evidence type="ECO:0000256" key="1">
    <source>
        <dbReference type="ARBA" id="ARBA00000085"/>
    </source>
</evidence>
<evidence type="ECO:0000256" key="6">
    <source>
        <dbReference type="ARBA" id="ARBA00023012"/>
    </source>
</evidence>
<dbReference type="InterPro" id="IPR036890">
    <property type="entry name" value="HATPase_C_sf"/>
</dbReference>
<dbReference type="SMART" id="SM00086">
    <property type="entry name" value="PAC"/>
    <property type="match status" value="3"/>
</dbReference>
<feature type="modified residue" description="4-aspartylphosphate" evidence="8">
    <location>
        <position position="1121"/>
    </location>
</feature>
<dbReference type="InterPro" id="IPR003661">
    <property type="entry name" value="HisK_dim/P_dom"/>
</dbReference>
<evidence type="ECO:0000256" key="5">
    <source>
        <dbReference type="ARBA" id="ARBA00022777"/>
    </source>
</evidence>
<dbReference type="Proteomes" id="UP001060164">
    <property type="component" value="Chromosome"/>
</dbReference>
<dbReference type="InterPro" id="IPR003594">
    <property type="entry name" value="HATPase_dom"/>
</dbReference>
<comment type="function">
    <text evidence="7">May play the central regulatory role in sporulation. It may be an element of the effector pathway responsible for the activation of sporulation genes in response to nutritional stress. Spo0A may act in concert with spo0H (a sigma factor) to control the expression of some genes that are critical to the sporulation process.</text>
</comment>
<keyword evidence="4 8" id="KW-0597">Phosphoprotein</keyword>
<evidence type="ECO:0000256" key="2">
    <source>
        <dbReference type="ARBA" id="ARBA00012438"/>
    </source>
</evidence>
<dbReference type="Pfam" id="PF00512">
    <property type="entry name" value="HisKA"/>
    <property type="match status" value="1"/>
</dbReference>
<keyword evidence="5" id="KW-0418">Kinase</keyword>
<evidence type="ECO:0000313" key="14">
    <source>
        <dbReference type="Proteomes" id="UP001060164"/>
    </source>
</evidence>
<feature type="domain" description="PAC" evidence="12">
    <location>
        <begin position="345"/>
        <end position="396"/>
    </location>
</feature>
<comment type="catalytic activity">
    <reaction evidence="1">
        <text>ATP + protein L-histidine = ADP + protein N-phospho-L-histidine.</text>
        <dbReference type="EC" id="2.7.13.3"/>
    </reaction>
</comment>
<dbReference type="PROSITE" id="PS50112">
    <property type="entry name" value="PAS"/>
    <property type="match status" value="2"/>
</dbReference>
<dbReference type="SMART" id="SM00387">
    <property type="entry name" value="HATPase_c"/>
    <property type="match status" value="1"/>
</dbReference>
<dbReference type="SUPFAM" id="SSF55874">
    <property type="entry name" value="ATPase domain of HSP90 chaperone/DNA topoisomerase II/histidine kinase"/>
    <property type="match status" value="1"/>
</dbReference>
<dbReference type="PANTHER" id="PTHR45339:SF3">
    <property type="entry name" value="HISTIDINE KINASE"/>
    <property type="match status" value="1"/>
</dbReference>
<dbReference type="InterPro" id="IPR000014">
    <property type="entry name" value="PAS"/>
</dbReference>
<dbReference type="Pfam" id="PF02518">
    <property type="entry name" value="HATPase_c"/>
    <property type="match status" value="1"/>
</dbReference>